<protein>
    <submittedName>
        <fullName evidence="4">Uncharacterized protein, isoform A</fullName>
    </submittedName>
</protein>
<dbReference type="PANTHER" id="PTHR12269:SF1">
    <property type="entry name" value="EUKARYOTIC TRANSLATION INITIATION FACTOR 4E TRANSPORTER"/>
    <property type="match status" value="1"/>
</dbReference>
<dbReference type="AlphaFoldDB" id="B3N057"/>
<name>B3N057_DROAN</name>
<feature type="compositionally biased region" description="Basic and acidic residues" evidence="3">
    <location>
        <begin position="275"/>
        <end position="295"/>
    </location>
</feature>
<dbReference type="eggNOG" id="ENOG502R91V">
    <property type="taxonomic scope" value="Eukaryota"/>
</dbReference>
<organism evidence="4 5">
    <name type="scientific">Drosophila ananassae</name>
    <name type="common">Fruit fly</name>
    <dbReference type="NCBI Taxonomy" id="7217"/>
    <lineage>
        <taxon>Eukaryota</taxon>
        <taxon>Metazoa</taxon>
        <taxon>Ecdysozoa</taxon>
        <taxon>Arthropoda</taxon>
        <taxon>Hexapoda</taxon>
        <taxon>Insecta</taxon>
        <taxon>Pterygota</taxon>
        <taxon>Neoptera</taxon>
        <taxon>Endopterygota</taxon>
        <taxon>Diptera</taxon>
        <taxon>Brachycera</taxon>
        <taxon>Muscomorpha</taxon>
        <taxon>Ephydroidea</taxon>
        <taxon>Drosophilidae</taxon>
        <taxon>Drosophila</taxon>
        <taxon>Sophophora</taxon>
    </lineage>
</organism>
<dbReference type="OrthoDB" id="8916892at2759"/>
<dbReference type="InterPro" id="IPR018862">
    <property type="entry name" value="eIF4E-T"/>
</dbReference>
<accession>B3N057</accession>
<feature type="compositionally biased region" description="Basic and acidic residues" evidence="3">
    <location>
        <begin position="236"/>
        <end position="257"/>
    </location>
</feature>
<evidence type="ECO:0000256" key="3">
    <source>
        <dbReference type="SAM" id="MobiDB-lite"/>
    </source>
</evidence>
<dbReference type="PANTHER" id="PTHR12269">
    <property type="entry name" value="EUKARYOTIC TRANSLATION INITIATION FACTOR 4E TRANSPORTER"/>
    <property type="match status" value="1"/>
</dbReference>
<keyword evidence="2" id="KW-0963">Cytoplasm</keyword>
<feature type="region of interest" description="Disordered" evidence="3">
    <location>
        <begin position="150"/>
        <end position="331"/>
    </location>
</feature>
<dbReference type="GO" id="GO:0003729">
    <property type="term" value="F:mRNA binding"/>
    <property type="evidence" value="ECO:0007669"/>
    <property type="project" value="TreeGrafter"/>
</dbReference>
<evidence type="ECO:0000313" key="5">
    <source>
        <dbReference type="Proteomes" id="UP000007801"/>
    </source>
</evidence>
<comment type="subcellular location">
    <subcellularLocation>
        <location evidence="1">Cytoplasm</location>
    </subcellularLocation>
</comment>
<dbReference type="GO" id="GO:0017148">
    <property type="term" value="P:negative regulation of translation"/>
    <property type="evidence" value="ECO:0007669"/>
    <property type="project" value="TreeGrafter"/>
</dbReference>
<feature type="region of interest" description="Disordered" evidence="3">
    <location>
        <begin position="52"/>
        <end position="80"/>
    </location>
</feature>
<dbReference type="Pfam" id="PF10477">
    <property type="entry name" value="EIF4E-T"/>
    <property type="match status" value="1"/>
</dbReference>
<feature type="compositionally biased region" description="Polar residues" evidence="3">
    <location>
        <begin position="152"/>
        <end position="163"/>
    </location>
</feature>
<dbReference type="FunCoup" id="B3N057">
    <property type="interactions" value="278"/>
</dbReference>
<dbReference type="GO" id="GO:0005634">
    <property type="term" value="C:nucleus"/>
    <property type="evidence" value="ECO:0007669"/>
    <property type="project" value="TreeGrafter"/>
</dbReference>
<dbReference type="HOGENOM" id="CLU_011837_0_0_1"/>
<proteinExistence type="predicted"/>
<sequence>MDISNHKSRYTRADLLALRYDGKSRLRPRCANQTDLQALHFWKVNFNAASNGNTSGYSTQHKNSISPDTETSNLNSSGNSFISSRRAIRNRERANNYYQRFVPIESNQTAAEDKETHVTHGKSFKSTSIDHRSISSSHLMPAFAKRRFTAVNGGTNPENNESPPNIGDDDSSSNFELIDRTCTPTHDRNDGKAISTCLPIPNFSKPENDPCLALSPSSTSRQERRIGSGRLLPRNDSWDYKEQKAKDSSIEKEKDVNYDSGATHQKRPRPFSSDRSTDQTERRYQYDKRSSERHGLIIRRVSNKDSNINQGRGKRSNTFHSHEKHEEPEWFSAGPTSQLETIDLHGFEDIETNDPNSEVKNEYINFSSDNNNVEKHKMVPESPSKCGSNTSINVTDSVSEKQNDSQNFLNIGQTPVEVTNRKENQRNQFPGREKVQSEFNFDAFLNLHPLDHPLMSNDGVEKGETKGTSRFSHWFRHKESKTYKDASIQEPHSQDKLGIPNVKDLEAQMTKLGISTEYASQMSTPMHSSEHTKKPGSRDTEAFKKLLQQLGSQTKPQHSQNDVYQIVNTSNARGQDVQETQQVILPNVLSSSSNVTSLKRMEKQNLIQSLINGDVSMEFLENELSNPNTLPSTKNAIATVLREYTNTRKSFASAQPIFSQSALNHSQQFHQQISEDMFSPNTSNGINQQLNHSNSPTPLAFTPTSVLRKMTADKDTHLTQGVAYNHQHQFQIHQQYSKQVTNVTYNEPQESPAMSVQPRMILGGGNYTTNSNGQDITNLPQCRNQPIIKWPPVSTQMVHGKTFGRPILKGGLNSIPPPFPSVSFTSNIDMPHANHQQLSHHIHQHHQPNSPFRFKSSQITESLLNSENMHHNITYPDAISQMQHHAFWQQQSRQPGRQRVIHGELTRESNVHISQVPECSDSLDSGNMIKNNKLGSNSHHRDGRLHSPTNNQLAQWFSPELLARASAGKLPLLNINQALSLEEFERSIQHSSTIAHN</sequence>
<dbReference type="SMR" id="B3N057"/>
<dbReference type="InParanoid" id="B3N057"/>
<dbReference type="GO" id="GO:0036464">
    <property type="term" value="C:cytoplasmic ribonucleoprotein granule"/>
    <property type="evidence" value="ECO:0007669"/>
    <property type="project" value="UniProtKB-ARBA"/>
</dbReference>
<keyword evidence="5" id="KW-1185">Reference proteome</keyword>
<dbReference type="Proteomes" id="UP000007801">
    <property type="component" value="Unassembled WGS sequence"/>
</dbReference>
<evidence type="ECO:0000256" key="2">
    <source>
        <dbReference type="ARBA" id="ARBA00022490"/>
    </source>
</evidence>
<feature type="region of interest" description="Disordered" evidence="3">
    <location>
        <begin position="110"/>
        <end position="136"/>
    </location>
</feature>
<evidence type="ECO:0000313" key="4">
    <source>
        <dbReference type="EMBL" id="EDV33565.2"/>
    </source>
</evidence>
<reference evidence="4 5" key="1">
    <citation type="journal article" date="2007" name="Nature">
        <title>Evolution of genes and genomes on the Drosophila phylogeny.</title>
        <authorList>
            <consortium name="Drosophila 12 Genomes Consortium"/>
            <person name="Clark A.G."/>
            <person name="Eisen M.B."/>
            <person name="Smith D.R."/>
            <person name="Bergman C.M."/>
            <person name="Oliver B."/>
            <person name="Markow T.A."/>
            <person name="Kaufman T.C."/>
            <person name="Kellis M."/>
            <person name="Gelbart W."/>
            <person name="Iyer V.N."/>
            <person name="Pollard D.A."/>
            <person name="Sackton T.B."/>
            <person name="Larracuente A.M."/>
            <person name="Singh N.D."/>
            <person name="Abad J.P."/>
            <person name="Abt D.N."/>
            <person name="Adryan B."/>
            <person name="Aguade M."/>
            <person name="Akashi H."/>
            <person name="Anderson W.W."/>
            <person name="Aquadro C.F."/>
            <person name="Ardell D.H."/>
            <person name="Arguello R."/>
            <person name="Artieri C.G."/>
            <person name="Barbash D.A."/>
            <person name="Barker D."/>
            <person name="Barsanti P."/>
            <person name="Batterham P."/>
            <person name="Batzoglou S."/>
            <person name="Begun D."/>
            <person name="Bhutkar A."/>
            <person name="Blanco E."/>
            <person name="Bosak S.A."/>
            <person name="Bradley R.K."/>
            <person name="Brand A.D."/>
            <person name="Brent M.R."/>
            <person name="Brooks A.N."/>
            <person name="Brown R.H."/>
            <person name="Butlin R.K."/>
            <person name="Caggese C."/>
            <person name="Calvi B.R."/>
            <person name="Bernardo de Carvalho A."/>
            <person name="Caspi A."/>
            <person name="Castrezana S."/>
            <person name="Celniker S.E."/>
            <person name="Chang J.L."/>
            <person name="Chapple C."/>
            <person name="Chatterji S."/>
            <person name="Chinwalla A."/>
            <person name="Civetta A."/>
            <person name="Clifton S.W."/>
            <person name="Comeron J.M."/>
            <person name="Costello J.C."/>
            <person name="Coyne J.A."/>
            <person name="Daub J."/>
            <person name="David R.G."/>
            <person name="Delcher A.L."/>
            <person name="Delehaunty K."/>
            <person name="Do C.B."/>
            <person name="Ebling H."/>
            <person name="Edwards K."/>
            <person name="Eickbush T."/>
            <person name="Evans J.D."/>
            <person name="Filipski A."/>
            <person name="Findeiss S."/>
            <person name="Freyhult E."/>
            <person name="Fulton L."/>
            <person name="Fulton R."/>
            <person name="Garcia A.C."/>
            <person name="Gardiner A."/>
            <person name="Garfield D.A."/>
            <person name="Garvin B.E."/>
            <person name="Gibson G."/>
            <person name="Gilbert D."/>
            <person name="Gnerre S."/>
            <person name="Godfrey J."/>
            <person name="Good R."/>
            <person name="Gotea V."/>
            <person name="Gravely B."/>
            <person name="Greenberg A.J."/>
            <person name="Griffiths-Jones S."/>
            <person name="Gross S."/>
            <person name="Guigo R."/>
            <person name="Gustafson E.A."/>
            <person name="Haerty W."/>
            <person name="Hahn M.W."/>
            <person name="Halligan D.L."/>
            <person name="Halpern A.L."/>
            <person name="Halter G.M."/>
            <person name="Han M.V."/>
            <person name="Heger A."/>
            <person name="Hillier L."/>
            <person name="Hinrichs A.S."/>
            <person name="Holmes I."/>
            <person name="Hoskins R.A."/>
            <person name="Hubisz M.J."/>
            <person name="Hultmark D."/>
            <person name="Huntley M.A."/>
            <person name="Jaffe D.B."/>
            <person name="Jagadeeshan S."/>
            <person name="Jeck W.R."/>
            <person name="Johnson J."/>
            <person name="Jones C.D."/>
            <person name="Jordan W.C."/>
            <person name="Karpen G.H."/>
            <person name="Kataoka E."/>
            <person name="Keightley P.D."/>
            <person name="Kheradpour P."/>
            <person name="Kirkness E.F."/>
            <person name="Koerich L.B."/>
            <person name="Kristiansen K."/>
            <person name="Kudrna D."/>
            <person name="Kulathinal R.J."/>
            <person name="Kumar S."/>
            <person name="Kwok R."/>
            <person name="Lander E."/>
            <person name="Langley C.H."/>
            <person name="Lapoint R."/>
            <person name="Lazzaro B.P."/>
            <person name="Lee S.J."/>
            <person name="Levesque L."/>
            <person name="Li R."/>
            <person name="Lin C.F."/>
            <person name="Lin M.F."/>
            <person name="Lindblad-Toh K."/>
            <person name="Llopart A."/>
            <person name="Long M."/>
            <person name="Low L."/>
            <person name="Lozovsky E."/>
            <person name="Lu J."/>
            <person name="Luo M."/>
            <person name="Machado C.A."/>
            <person name="Makalowski W."/>
            <person name="Marzo M."/>
            <person name="Matsuda M."/>
            <person name="Matzkin L."/>
            <person name="McAllister B."/>
            <person name="McBride C.S."/>
            <person name="McKernan B."/>
            <person name="McKernan K."/>
            <person name="Mendez-Lago M."/>
            <person name="Minx P."/>
            <person name="Mollenhauer M.U."/>
            <person name="Montooth K."/>
            <person name="Mount S.M."/>
            <person name="Mu X."/>
            <person name="Myers E."/>
            <person name="Negre B."/>
            <person name="Newfeld S."/>
            <person name="Nielsen R."/>
            <person name="Noor M.A."/>
            <person name="O'Grady P."/>
            <person name="Pachter L."/>
            <person name="Papaceit M."/>
            <person name="Parisi M.J."/>
            <person name="Parisi M."/>
            <person name="Parts L."/>
            <person name="Pedersen J.S."/>
            <person name="Pesole G."/>
            <person name="Phillippy A.M."/>
            <person name="Ponting C.P."/>
            <person name="Pop M."/>
            <person name="Porcelli D."/>
            <person name="Powell J.R."/>
            <person name="Prohaska S."/>
            <person name="Pruitt K."/>
            <person name="Puig M."/>
            <person name="Quesneville H."/>
            <person name="Ram K.R."/>
            <person name="Rand D."/>
            <person name="Rasmussen M.D."/>
            <person name="Reed L.K."/>
            <person name="Reenan R."/>
            <person name="Reily A."/>
            <person name="Remington K.A."/>
            <person name="Rieger T.T."/>
            <person name="Ritchie M.G."/>
            <person name="Robin C."/>
            <person name="Rogers Y.H."/>
            <person name="Rohde C."/>
            <person name="Rozas J."/>
            <person name="Rubenfield M.J."/>
            <person name="Ruiz A."/>
            <person name="Russo S."/>
            <person name="Salzberg S.L."/>
            <person name="Sanchez-Gracia A."/>
            <person name="Saranga D.J."/>
            <person name="Sato H."/>
            <person name="Schaeffer S.W."/>
            <person name="Schatz M.C."/>
            <person name="Schlenke T."/>
            <person name="Schwartz R."/>
            <person name="Segarra C."/>
            <person name="Singh R.S."/>
            <person name="Sirot L."/>
            <person name="Sirota M."/>
            <person name="Sisneros N.B."/>
            <person name="Smith C.D."/>
            <person name="Smith T.F."/>
            <person name="Spieth J."/>
            <person name="Stage D.E."/>
            <person name="Stark A."/>
            <person name="Stephan W."/>
            <person name="Strausberg R.L."/>
            <person name="Strempel S."/>
            <person name="Sturgill D."/>
            <person name="Sutton G."/>
            <person name="Sutton G.G."/>
            <person name="Tao W."/>
            <person name="Teichmann S."/>
            <person name="Tobari Y.N."/>
            <person name="Tomimura Y."/>
            <person name="Tsolas J.M."/>
            <person name="Valente V.L."/>
            <person name="Venter E."/>
            <person name="Venter J.C."/>
            <person name="Vicario S."/>
            <person name="Vieira F.G."/>
            <person name="Vilella A.J."/>
            <person name="Villasante A."/>
            <person name="Walenz B."/>
            <person name="Wang J."/>
            <person name="Wasserman M."/>
            <person name="Watts T."/>
            <person name="Wilson D."/>
            <person name="Wilson R.K."/>
            <person name="Wing R.A."/>
            <person name="Wolfner M.F."/>
            <person name="Wong A."/>
            <person name="Wong G.K."/>
            <person name="Wu C.I."/>
            <person name="Wu G."/>
            <person name="Yamamoto D."/>
            <person name="Yang H.P."/>
            <person name="Yang S.P."/>
            <person name="Yorke J.A."/>
            <person name="Yoshida K."/>
            <person name="Zdobnov E."/>
            <person name="Zhang P."/>
            <person name="Zhang Y."/>
            <person name="Zimin A.V."/>
            <person name="Baldwin J."/>
            <person name="Abdouelleil A."/>
            <person name="Abdulkadir J."/>
            <person name="Abebe A."/>
            <person name="Abera B."/>
            <person name="Abreu J."/>
            <person name="Acer S.C."/>
            <person name="Aftuck L."/>
            <person name="Alexander A."/>
            <person name="An P."/>
            <person name="Anderson E."/>
            <person name="Anderson S."/>
            <person name="Arachi H."/>
            <person name="Azer M."/>
            <person name="Bachantsang P."/>
            <person name="Barry A."/>
            <person name="Bayul T."/>
            <person name="Berlin A."/>
            <person name="Bessette D."/>
            <person name="Bloom T."/>
            <person name="Blye J."/>
            <person name="Boguslavskiy L."/>
            <person name="Bonnet C."/>
            <person name="Boukhgalter B."/>
            <person name="Bourzgui I."/>
            <person name="Brown A."/>
            <person name="Cahill P."/>
            <person name="Channer S."/>
            <person name="Cheshatsang Y."/>
            <person name="Chuda L."/>
            <person name="Citroen M."/>
            <person name="Collymore A."/>
            <person name="Cooke P."/>
            <person name="Costello M."/>
            <person name="D'Aco K."/>
            <person name="Daza R."/>
            <person name="De Haan G."/>
            <person name="DeGray S."/>
            <person name="DeMaso C."/>
            <person name="Dhargay N."/>
            <person name="Dooley K."/>
            <person name="Dooley E."/>
            <person name="Doricent M."/>
            <person name="Dorje P."/>
            <person name="Dorjee K."/>
            <person name="Dupes A."/>
            <person name="Elong R."/>
            <person name="Falk J."/>
            <person name="Farina A."/>
            <person name="Faro S."/>
            <person name="Ferguson D."/>
            <person name="Fisher S."/>
            <person name="Foley C.D."/>
            <person name="Franke A."/>
            <person name="Friedrich D."/>
            <person name="Gadbois L."/>
            <person name="Gearin G."/>
            <person name="Gearin C.R."/>
            <person name="Giannoukos G."/>
            <person name="Goode T."/>
            <person name="Graham J."/>
            <person name="Grandbois E."/>
            <person name="Grewal S."/>
            <person name="Gyaltsen K."/>
            <person name="Hafez N."/>
            <person name="Hagos B."/>
            <person name="Hall J."/>
            <person name="Henson C."/>
            <person name="Hollinger A."/>
            <person name="Honan T."/>
            <person name="Huard M.D."/>
            <person name="Hughes L."/>
            <person name="Hurhula B."/>
            <person name="Husby M.E."/>
            <person name="Kamat A."/>
            <person name="Kanga B."/>
            <person name="Kashin S."/>
            <person name="Khazanovich D."/>
            <person name="Kisner P."/>
            <person name="Lance K."/>
            <person name="Lara M."/>
            <person name="Lee W."/>
            <person name="Lennon N."/>
            <person name="Letendre F."/>
            <person name="LeVine R."/>
            <person name="Lipovsky A."/>
            <person name="Liu X."/>
            <person name="Liu J."/>
            <person name="Liu S."/>
            <person name="Lokyitsang T."/>
            <person name="Lokyitsang Y."/>
            <person name="Lubonja R."/>
            <person name="Lui A."/>
            <person name="MacDonald P."/>
            <person name="Magnisalis V."/>
            <person name="Maru K."/>
            <person name="Matthews C."/>
            <person name="McCusker W."/>
            <person name="McDonough S."/>
            <person name="Mehta T."/>
            <person name="Meldrim J."/>
            <person name="Meneus L."/>
            <person name="Mihai O."/>
            <person name="Mihalev A."/>
            <person name="Mihova T."/>
            <person name="Mittelman R."/>
            <person name="Mlenga V."/>
            <person name="Montmayeur A."/>
            <person name="Mulrain L."/>
            <person name="Navidi A."/>
            <person name="Naylor J."/>
            <person name="Negash T."/>
            <person name="Nguyen T."/>
            <person name="Nguyen N."/>
            <person name="Nicol R."/>
            <person name="Norbu C."/>
            <person name="Norbu N."/>
            <person name="Novod N."/>
            <person name="O'Neill B."/>
            <person name="Osman S."/>
            <person name="Markiewicz E."/>
            <person name="Oyono O.L."/>
            <person name="Patti C."/>
            <person name="Phunkhang P."/>
            <person name="Pierre F."/>
            <person name="Priest M."/>
            <person name="Raghuraman S."/>
            <person name="Rege F."/>
            <person name="Reyes R."/>
            <person name="Rise C."/>
            <person name="Rogov P."/>
            <person name="Ross K."/>
            <person name="Ryan E."/>
            <person name="Settipalli S."/>
            <person name="Shea T."/>
            <person name="Sherpa N."/>
            <person name="Shi L."/>
            <person name="Shih D."/>
            <person name="Sparrow T."/>
            <person name="Spaulding J."/>
            <person name="Stalker J."/>
            <person name="Stange-Thomann N."/>
            <person name="Stavropoulos S."/>
            <person name="Stone C."/>
            <person name="Strader C."/>
            <person name="Tesfaye S."/>
            <person name="Thomson T."/>
            <person name="Thoulutsang Y."/>
            <person name="Thoulutsang D."/>
            <person name="Topham K."/>
            <person name="Topping I."/>
            <person name="Tsamla T."/>
            <person name="Vassiliev H."/>
            <person name="Vo A."/>
            <person name="Wangchuk T."/>
            <person name="Wangdi T."/>
            <person name="Weiand M."/>
            <person name="Wilkinson J."/>
            <person name="Wilson A."/>
            <person name="Yadav S."/>
            <person name="Young G."/>
            <person name="Yu Q."/>
            <person name="Zembek L."/>
            <person name="Zhong D."/>
            <person name="Zimmer A."/>
            <person name="Zwirko Z."/>
            <person name="Jaffe D.B."/>
            <person name="Alvarez P."/>
            <person name="Brockman W."/>
            <person name="Butler J."/>
            <person name="Chin C."/>
            <person name="Gnerre S."/>
            <person name="Grabherr M."/>
            <person name="Kleber M."/>
            <person name="Mauceli E."/>
            <person name="MacCallum I."/>
        </authorList>
    </citation>
    <scope>NUCLEOTIDE SEQUENCE [LARGE SCALE GENOMIC DNA]</scope>
    <source>
        <strain evidence="5">Tucson 14024-0371.13</strain>
    </source>
</reference>
<gene>
    <name evidence="4" type="primary">Dana\GF19008</name>
    <name evidence="4" type="synonym">dana_GLEANR_20561</name>
    <name evidence="4" type="ORF">GF19008</name>
</gene>
<dbReference type="STRING" id="7217.B3N057"/>
<dbReference type="EMBL" id="CH902639">
    <property type="protein sequence ID" value="EDV33565.2"/>
    <property type="molecule type" value="Genomic_DNA"/>
</dbReference>
<evidence type="ECO:0000256" key="1">
    <source>
        <dbReference type="ARBA" id="ARBA00004496"/>
    </source>
</evidence>